<dbReference type="PROSITE" id="PS51257">
    <property type="entry name" value="PROKAR_LIPOPROTEIN"/>
    <property type="match status" value="1"/>
</dbReference>
<keyword evidence="1" id="KW-0732">Signal</keyword>
<name>A0A813JVH0_POLGL</name>
<gene>
    <name evidence="2" type="ORF">PGLA2088_LOCUS24368</name>
</gene>
<protein>
    <submittedName>
        <fullName evidence="2">Uncharacterized protein</fullName>
    </submittedName>
</protein>
<sequence>MVTHRRVPTARCSSLRRTLLFAIALGGCWQGPPRGVSAARSIDVTLYVHSQDTIHDRAAVNELTSTVVEAGWSHDSVVSMADAQRDFNHQGLWSYLPWIFLEEEQRAKSRKRIAGHAGQRWAVFLEPSTAVDPAALEAVLAGYDAKDAWYLGRSLKDENMVIIHHYQQEP</sequence>
<organism evidence="2 3">
    <name type="scientific">Polarella glacialis</name>
    <name type="common">Dinoflagellate</name>
    <dbReference type="NCBI Taxonomy" id="89957"/>
    <lineage>
        <taxon>Eukaryota</taxon>
        <taxon>Sar</taxon>
        <taxon>Alveolata</taxon>
        <taxon>Dinophyceae</taxon>
        <taxon>Suessiales</taxon>
        <taxon>Suessiaceae</taxon>
        <taxon>Polarella</taxon>
    </lineage>
</organism>
<comment type="caution">
    <text evidence="2">The sequence shown here is derived from an EMBL/GenBank/DDBJ whole genome shotgun (WGS) entry which is preliminary data.</text>
</comment>
<reference evidence="2" key="1">
    <citation type="submission" date="2021-02" db="EMBL/GenBank/DDBJ databases">
        <authorList>
            <person name="Dougan E. K."/>
            <person name="Rhodes N."/>
            <person name="Thang M."/>
            <person name="Chan C."/>
        </authorList>
    </citation>
    <scope>NUCLEOTIDE SEQUENCE</scope>
</reference>
<evidence type="ECO:0000313" key="2">
    <source>
        <dbReference type="EMBL" id="CAE8685236.1"/>
    </source>
</evidence>
<evidence type="ECO:0000313" key="3">
    <source>
        <dbReference type="Proteomes" id="UP000626109"/>
    </source>
</evidence>
<dbReference type="EMBL" id="CAJNNW010026427">
    <property type="protein sequence ID" value="CAE8685236.1"/>
    <property type="molecule type" value="Genomic_DNA"/>
</dbReference>
<proteinExistence type="predicted"/>
<feature type="non-terminal residue" evidence="2">
    <location>
        <position position="170"/>
    </location>
</feature>
<dbReference type="AlphaFoldDB" id="A0A813JVH0"/>
<dbReference type="Proteomes" id="UP000626109">
    <property type="component" value="Unassembled WGS sequence"/>
</dbReference>
<evidence type="ECO:0000256" key="1">
    <source>
        <dbReference type="SAM" id="SignalP"/>
    </source>
</evidence>
<feature type="signal peptide" evidence="1">
    <location>
        <begin position="1"/>
        <end position="30"/>
    </location>
</feature>
<accession>A0A813JVH0</accession>
<feature type="chain" id="PRO_5032442878" evidence="1">
    <location>
        <begin position="31"/>
        <end position="170"/>
    </location>
</feature>